<accession>A0A318XG27</accession>
<reference evidence="1 2" key="1">
    <citation type="submission" date="2018-06" db="EMBL/GenBank/DDBJ databases">
        <title>Genomic Encyclopedia of Type Strains, Phase I: the one thousand microbial genomes (KMG-I) project.</title>
        <authorList>
            <person name="Kyrpides N."/>
        </authorList>
    </citation>
    <scope>NUCLEOTIDE SEQUENCE [LARGE SCALE GENOMIC DNA]</scope>
    <source>
        <strain evidence="1 2">DSM 19573</strain>
    </source>
</reference>
<evidence type="ECO:0000313" key="1">
    <source>
        <dbReference type="EMBL" id="PYG84892.1"/>
    </source>
</evidence>
<sequence length="69" mass="7521">MKNNKAIGIESLFNTEFDDTSKGYYLGTESAGDTYATFIDCSVRVGDFNSISLGTPGQGKNFRIENDAK</sequence>
<name>A0A318XG27_9FIRM</name>
<proteinExistence type="predicted"/>
<comment type="caution">
    <text evidence="1">The sequence shown here is derived from an EMBL/GenBank/DDBJ whole genome shotgun (WGS) entry which is preliminary data.</text>
</comment>
<dbReference type="Proteomes" id="UP000248132">
    <property type="component" value="Unassembled WGS sequence"/>
</dbReference>
<protein>
    <submittedName>
        <fullName evidence="1">Uncharacterized protein</fullName>
    </submittedName>
</protein>
<organism evidence="1 2">
    <name type="scientific">Ruminiclostridium sufflavum DSM 19573</name>
    <dbReference type="NCBI Taxonomy" id="1121337"/>
    <lineage>
        <taxon>Bacteria</taxon>
        <taxon>Bacillati</taxon>
        <taxon>Bacillota</taxon>
        <taxon>Clostridia</taxon>
        <taxon>Eubacteriales</taxon>
        <taxon>Oscillospiraceae</taxon>
        <taxon>Ruminiclostridium</taxon>
    </lineage>
</organism>
<evidence type="ECO:0000313" key="2">
    <source>
        <dbReference type="Proteomes" id="UP000248132"/>
    </source>
</evidence>
<dbReference type="RefSeq" id="WP_110463464.1">
    <property type="nucleotide sequence ID" value="NZ_QKMR01000029.1"/>
</dbReference>
<dbReference type="EMBL" id="QKMR01000029">
    <property type="protein sequence ID" value="PYG84892.1"/>
    <property type="molecule type" value="Genomic_DNA"/>
</dbReference>
<gene>
    <name evidence="1" type="ORF">LY28_03513</name>
</gene>
<keyword evidence="2" id="KW-1185">Reference proteome</keyword>
<dbReference type="AlphaFoldDB" id="A0A318XG27"/>